<dbReference type="Proteomes" id="UP000002139">
    <property type="component" value="Chromosome"/>
</dbReference>
<name>A9GVJ2_SORC5</name>
<evidence type="ECO:0000256" key="2">
    <source>
        <dbReference type="SAM" id="MobiDB-lite"/>
    </source>
</evidence>
<dbReference type="InterPro" id="IPR046357">
    <property type="entry name" value="PPIase_dom_sf"/>
</dbReference>
<gene>
    <name evidence="4" type="ordered locus">sce0606</name>
</gene>
<evidence type="ECO:0000313" key="5">
    <source>
        <dbReference type="Proteomes" id="UP000002139"/>
    </source>
</evidence>
<dbReference type="InterPro" id="IPR000297">
    <property type="entry name" value="PPIase_PpiC"/>
</dbReference>
<dbReference type="Gene3D" id="3.10.50.40">
    <property type="match status" value="1"/>
</dbReference>
<reference evidence="4 5" key="1">
    <citation type="journal article" date="2007" name="Nat. Biotechnol.">
        <title>Complete genome sequence of the myxobacterium Sorangium cellulosum.</title>
        <authorList>
            <person name="Schneiker S."/>
            <person name="Perlova O."/>
            <person name="Kaiser O."/>
            <person name="Gerth K."/>
            <person name="Alici A."/>
            <person name="Altmeyer M.O."/>
            <person name="Bartels D."/>
            <person name="Bekel T."/>
            <person name="Beyer S."/>
            <person name="Bode E."/>
            <person name="Bode H.B."/>
            <person name="Bolten C.J."/>
            <person name="Choudhuri J.V."/>
            <person name="Doss S."/>
            <person name="Elnakady Y.A."/>
            <person name="Frank B."/>
            <person name="Gaigalat L."/>
            <person name="Goesmann A."/>
            <person name="Groeger C."/>
            <person name="Gross F."/>
            <person name="Jelsbak L."/>
            <person name="Jelsbak L."/>
            <person name="Kalinowski J."/>
            <person name="Kegler C."/>
            <person name="Knauber T."/>
            <person name="Konietzny S."/>
            <person name="Kopp M."/>
            <person name="Krause L."/>
            <person name="Krug D."/>
            <person name="Linke B."/>
            <person name="Mahmud T."/>
            <person name="Martinez-Arias R."/>
            <person name="McHardy A.C."/>
            <person name="Merai M."/>
            <person name="Meyer F."/>
            <person name="Mormann S."/>
            <person name="Munoz-Dorado J."/>
            <person name="Perez J."/>
            <person name="Pradella S."/>
            <person name="Rachid S."/>
            <person name="Raddatz G."/>
            <person name="Rosenau F."/>
            <person name="Rueckert C."/>
            <person name="Sasse F."/>
            <person name="Scharfe M."/>
            <person name="Schuster S.C."/>
            <person name="Suen G."/>
            <person name="Treuner-Lange A."/>
            <person name="Velicer G.J."/>
            <person name="Vorholter F.-J."/>
            <person name="Weissman K.J."/>
            <person name="Welch R.D."/>
            <person name="Wenzel S.C."/>
            <person name="Whitworth D.E."/>
            <person name="Wilhelm S."/>
            <person name="Wittmann C."/>
            <person name="Bloecker H."/>
            <person name="Puehler A."/>
            <person name="Mueller R."/>
        </authorList>
    </citation>
    <scope>NUCLEOTIDE SEQUENCE [LARGE SCALE GENOMIC DNA]</scope>
    <source>
        <strain evidence="5">So ce56</strain>
    </source>
</reference>
<accession>A9GVJ2</accession>
<evidence type="ECO:0000256" key="1">
    <source>
        <dbReference type="PROSITE-ProRule" id="PRU00278"/>
    </source>
</evidence>
<feature type="domain" description="PpiC" evidence="3">
    <location>
        <begin position="197"/>
        <end position="296"/>
    </location>
</feature>
<dbReference type="SUPFAM" id="SSF54534">
    <property type="entry name" value="FKBP-like"/>
    <property type="match status" value="1"/>
</dbReference>
<keyword evidence="1" id="KW-0697">Rotamase</keyword>
<feature type="region of interest" description="Disordered" evidence="2">
    <location>
        <begin position="42"/>
        <end position="89"/>
    </location>
</feature>
<evidence type="ECO:0000259" key="3">
    <source>
        <dbReference type="PROSITE" id="PS50198"/>
    </source>
</evidence>
<dbReference type="GO" id="GO:0003755">
    <property type="term" value="F:peptidyl-prolyl cis-trans isomerase activity"/>
    <property type="evidence" value="ECO:0007669"/>
    <property type="project" value="UniProtKB-KW"/>
</dbReference>
<dbReference type="HOGENOM" id="CLU_939757_0_0_7"/>
<keyword evidence="5" id="KW-1185">Reference proteome</keyword>
<feature type="compositionally biased region" description="Low complexity" evidence="2">
    <location>
        <begin position="125"/>
        <end position="162"/>
    </location>
</feature>
<organism evidence="4 5">
    <name type="scientific">Sorangium cellulosum (strain So ce56)</name>
    <name type="common">Polyangium cellulosum (strain So ce56)</name>
    <dbReference type="NCBI Taxonomy" id="448385"/>
    <lineage>
        <taxon>Bacteria</taxon>
        <taxon>Pseudomonadati</taxon>
        <taxon>Myxococcota</taxon>
        <taxon>Polyangia</taxon>
        <taxon>Polyangiales</taxon>
        <taxon>Polyangiaceae</taxon>
        <taxon>Sorangium</taxon>
    </lineage>
</organism>
<proteinExistence type="predicted"/>
<dbReference type="AlphaFoldDB" id="A9GVJ2"/>
<protein>
    <submittedName>
        <fullName evidence="4">Sorangium cellulosum 'So ce 56' complete genome</fullName>
    </submittedName>
</protein>
<evidence type="ECO:0000313" key="4">
    <source>
        <dbReference type="EMBL" id="CAN90763.1"/>
    </source>
</evidence>
<dbReference type="EMBL" id="AM746676">
    <property type="protein sequence ID" value="CAN90763.1"/>
    <property type="molecule type" value="Genomic_DNA"/>
</dbReference>
<keyword evidence="1" id="KW-0413">Isomerase</keyword>
<feature type="region of interest" description="Disordered" evidence="2">
    <location>
        <begin position="123"/>
        <end position="192"/>
    </location>
</feature>
<sequence length="296" mass="29832">MPRHPLSLLAGVAVLRIASCAGRPQIGDFLGHVACVVRKQEADSAQARGGRGRRDAGAGGTGGDSDGAATPSGRRRVSPSRPRQASSTCANALPLMQRSTAVIYTLFFTGALAFVITHGGSKGRGAASAPADAGPDAADAAASPATAAAGDGDADAGSDAGAEGIVQERGPEPAGRSDAGVTLLSGEAPPSLPAEAPKKVRFGVVLVQYRGAQGAAPTARSKDAALALARELAEVAKTDFKAAIEKGDKGSTDDLGYIPRGVLEPAPEYELFSLSKGGVSGPVDTPRGFWIARRIE</sequence>
<dbReference type="Pfam" id="PF13145">
    <property type="entry name" value="Rotamase_2"/>
    <property type="match status" value="1"/>
</dbReference>
<dbReference type="STRING" id="448385.sce0606"/>
<dbReference type="KEGG" id="scl:sce0606"/>
<dbReference type="PROSITE" id="PS50198">
    <property type="entry name" value="PPIC_PPIASE_2"/>
    <property type="match status" value="1"/>
</dbReference>